<dbReference type="EMBL" id="JAROCY010000001">
    <property type="protein sequence ID" value="MDF8331667.1"/>
    <property type="molecule type" value="Genomic_DNA"/>
</dbReference>
<dbReference type="PANTHER" id="PTHR42776">
    <property type="entry name" value="SERINE PEPTIDASE S9 FAMILY MEMBER"/>
    <property type="match status" value="1"/>
</dbReference>
<evidence type="ECO:0000256" key="2">
    <source>
        <dbReference type="SAM" id="SignalP"/>
    </source>
</evidence>
<evidence type="ECO:0000313" key="4">
    <source>
        <dbReference type="EMBL" id="MDF8331667.1"/>
    </source>
</evidence>
<evidence type="ECO:0000259" key="3">
    <source>
        <dbReference type="Pfam" id="PF00326"/>
    </source>
</evidence>
<dbReference type="Gene3D" id="3.40.50.1820">
    <property type="entry name" value="alpha/beta hydrolase"/>
    <property type="match status" value="1"/>
</dbReference>
<gene>
    <name evidence="4" type="ORF">POM99_00500</name>
</gene>
<keyword evidence="1" id="KW-0378">Hydrolase</keyword>
<comment type="caution">
    <text evidence="4">The sequence shown here is derived from an EMBL/GenBank/DDBJ whole genome shotgun (WGS) entry which is preliminary data.</text>
</comment>
<accession>A0ABT6CH48</accession>
<dbReference type="RefSeq" id="WP_277274772.1">
    <property type="nucleotide sequence ID" value="NZ_JAROCY010000001.1"/>
</dbReference>
<reference evidence="4 5" key="1">
    <citation type="submission" date="2023-03" db="EMBL/GenBank/DDBJ databases">
        <title>Novosphingobium cyanobacteriorum sp. nov., isolated from a eutrophic reservoir during the Microcystis bloom period.</title>
        <authorList>
            <person name="Kang M."/>
            <person name="Le V."/>
            <person name="Ko S.-R."/>
            <person name="Lee S.-A."/>
            <person name="Ahn C.-Y."/>
        </authorList>
    </citation>
    <scope>NUCLEOTIDE SEQUENCE [LARGE SCALE GENOMIC DNA]</scope>
    <source>
        <strain evidence="4 5">HBC54</strain>
    </source>
</reference>
<name>A0ABT6CH48_9SPHN</name>
<feature type="chain" id="PRO_5045761350" evidence="2">
    <location>
        <begin position="23"/>
        <end position="671"/>
    </location>
</feature>
<feature type="domain" description="Peptidase S9 prolyl oligopeptidase catalytic" evidence="3">
    <location>
        <begin position="462"/>
        <end position="668"/>
    </location>
</feature>
<evidence type="ECO:0000313" key="5">
    <source>
        <dbReference type="Proteomes" id="UP001222770"/>
    </source>
</evidence>
<dbReference type="PANTHER" id="PTHR42776:SF27">
    <property type="entry name" value="DIPEPTIDYL PEPTIDASE FAMILY MEMBER 6"/>
    <property type="match status" value="1"/>
</dbReference>
<dbReference type="SUPFAM" id="SSF53474">
    <property type="entry name" value="alpha/beta-Hydrolases"/>
    <property type="match status" value="1"/>
</dbReference>
<dbReference type="Proteomes" id="UP001222770">
    <property type="component" value="Unassembled WGS sequence"/>
</dbReference>
<dbReference type="Pfam" id="PF00326">
    <property type="entry name" value="Peptidase_S9"/>
    <property type="match status" value="1"/>
</dbReference>
<dbReference type="InterPro" id="IPR029058">
    <property type="entry name" value="AB_hydrolase_fold"/>
</dbReference>
<keyword evidence="2" id="KW-0732">Signal</keyword>
<sequence>MRKKMGLCGAVLALGWAGVAQADEAGGATLAEKFGAREGIEAMSLSPDGSHVAMIVPMVRGQRVLIADLVAGGAPKGIFAVEGYNKTGNAISRLRRCQWSTDTRLVCSIYVQTFAGGILNGFTRLAAMDSDGGNAKILSAQENGRDLYVANYGGRVIDWTGDKPGEVLMTRQFVPQATINTRLAKSDEGLGVESIHTVTLQRHTVEAAKRNAADYISDGLGRVRVMGLMKEIPGGYSSGVIDYFYRKADGDVWRDLGRLDQSDGNLATGFDPQAVDPALDVVYGFEAQGNGRTALVRIKLDDTAMRETVLSRDDVDVDSLVTIGRQHRVVGASFATERRQVEFFDPELRKLGAALQRALPGNPSISFVDASADEKRLLLFAGSDVDPGMFYLYDKTAHKLEQILASRPDLAGLTLSPMRPVRYLAADGTEIPAYLTLPAAGTGKDLPAIVMPHGGPASRDEWGFDWLVQYFASRGYAVLQPNYRGSAGYGADWYQKNGFQSWRAAIGDIDDAGRWLVSQGIAAPGKLAVFGWSYGGYAALQSVATEPGLFKAIVAVAPVTDLDRLRADANGYTNGVLVDRFIGHGEHVESGSPARHAASIAAPVLLFHGDVDANVGVSQSRLMAETLREAGKGVDYTEFAGLDHYLEDSQARAVMLAKSDAFIRKALGLAP</sequence>
<keyword evidence="5" id="KW-1185">Reference proteome</keyword>
<proteinExistence type="predicted"/>
<evidence type="ECO:0000256" key="1">
    <source>
        <dbReference type="ARBA" id="ARBA00022801"/>
    </source>
</evidence>
<organism evidence="4 5">
    <name type="scientific">Novosphingobium cyanobacteriorum</name>
    <dbReference type="NCBI Taxonomy" id="3024215"/>
    <lineage>
        <taxon>Bacteria</taxon>
        <taxon>Pseudomonadati</taxon>
        <taxon>Pseudomonadota</taxon>
        <taxon>Alphaproteobacteria</taxon>
        <taxon>Sphingomonadales</taxon>
        <taxon>Sphingomonadaceae</taxon>
        <taxon>Novosphingobium</taxon>
    </lineage>
</organism>
<dbReference type="SUPFAM" id="SSF82171">
    <property type="entry name" value="DPP6 N-terminal domain-like"/>
    <property type="match status" value="1"/>
</dbReference>
<protein>
    <submittedName>
        <fullName evidence="4">S9 family peptidase</fullName>
    </submittedName>
</protein>
<feature type="signal peptide" evidence="2">
    <location>
        <begin position="1"/>
        <end position="22"/>
    </location>
</feature>
<dbReference type="InterPro" id="IPR001375">
    <property type="entry name" value="Peptidase_S9_cat"/>
</dbReference>